<dbReference type="PROSITE" id="PS50009">
    <property type="entry name" value="RASGEF_CAT"/>
    <property type="match status" value="1"/>
</dbReference>
<feature type="region of interest" description="Disordered" evidence="3">
    <location>
        <begin position="64"/>
        <end position="93"/>
    </location>
</feature>
<dbReference type="PANTHER" id="PTHR23113:SF368">
    <property type="entry name" value="CELL DIVISION CONTROL PROTEIN 25"/>
    <property type="match status" value="1"/>
</dbReference>
<dbReference type="CDD" id="cd00155">
    <property type="entry name" value="RasGEF"/>
    <property type="match status" value="1"/>
</dbReference>
<reference evidence="5 6" key="1">
    <citation type="journal article" date="2023" name="BMC Biol.">
        <title>The compact genome of the sponge Oopsacas minuta (Hexactinellida) is lacking key metazoan core genes.</title>
        <authorList>
            <person name="Santini S."/>
            <person name="Schenkelaars Q."/>
            <person name="Jourda C."/>
            <person name="Duchesne M."/>
            <person name="Belahbib H."/>
            <person name="Rocher C."/>
            <person name="Selva M."/>
            <person name="Riesgo A."/>
            <person name="Vervoort M."/>
            <person name="Leys S.P."/>
            <person name="Kodjabachian L."/>
            <person name="Le Bivic A."/>
            <person name="Borchiellini C."/>
            <person name="Claverie J.M."/>
            <person name="Renard E."/>
        </authorList>
    </citation>
    <scope>NUCLEOTIDE SEQUENCE [LARGE SCALE GENOMIC DNA]</scope>
    <source>
        <strain evidence="5">SPO-2</strain>
    </source>
</reference>
<feature type="compositionally biased region" description="Polar residues" evidence="3">
    <location>
        <begin position="27"/>
        <end position="42"/>
    </location>
</feature>
<feature type="domain" description="Ras-GEF" evidence="4">
    <location>
        <begin position="280"/>
        <end position="526"/>
    </location>
</feature>
<dbReference type="Pfam" id="PF00617">
    <property type="entry name" value="RasGEF"/>
    <property type="match status" value="1"/>
</dbReference>
<evidence type="ECO:0000256" key="1">
    <source>
        <dbReference type="ARBA" id="ARBA00022658"/>
    </source>
</evidence>
<dbReference type="GO" id="GO:0007265">
    <property type="term" value="P:Ras protein signal transduction"/>
    <property type="evidence" value="ECO:0007669"/>
    <property type="project" value="TreeGrafter"/>
</dbReference>
<protein>
    <submittedName>
        <fullName evidence="5">Ras guanine nucleotide exchange factor J</fullName>
    </submittedName>
</protein>
<dbReference type="InterPro" id="IPR008937">
    <property type="entry name" value="Ras-like_GEF"/>
</dbReference>
<feature type="region of interest" description="Disordered" evidence="3">
    <location>
        <begin position="148"/>
        <end position="189"/>
    </location>
</feature>
<evidence type="ECO:0000256" key="2">
    <source>
        <dbReference type="PROSITE-ProRule" id="PRU00168"/>
    </source>
</evidence>
<dbReference type="Proteomes" id="UP001165289">
    <property type="component" value="Unassembled WGS sequence"/>
</dbReference>
<evidence type="ECO:0000313" key="6">
    <source>
        <dbReference type="Proteomes" id="UP001165289"/>
    </source>
</evidence>
<organism evidence="5 6">
    <name type="scientific">Oopsacas minuta</name>
    <dbReference type="NCBI Taxonomy" id="111878"/>
    <lineage>
        <taxon>Eukaryota</taxon>
        <taxon>Metazoa</taxon>
        <taxon>Porifera</taxon>
        <taxon>Hexactinellida</taxon>
        <taxon>Hexasterophora</taxon>
        <taxon>Lyssacinosida</taxon>
        <taxon>Leucopsacidae</taxon>
        <taxon>Oopsacas</taxon>
    </lineage>
</organism>
<evidence type="ECO:0000313" key="5">
    <source>
        <dbReference type="EMBL" id="KAI6660863.1"/>
    </source>
</evidence>
<accession>A0AAV7KJ38</accession>
<dbReference type="EMBL" id="JAKMXF010000022">
    <property type="protein sequence ID" value="KAI6660863.1"/>
    <property type="molecule type" value="Genomic_DNA"/>
</dbReference>
<proteinExistence type="predicted"/>
<dbReference type="InterPro" id="IPR023578">
    <property type="entry name" value="Ras_GEF_dom_sf"/>
</dbReference>
<comment type="caution">
    <text evidence="5">The sequence shown here is derived from an EMBL/GenBank/DDBJ whole genome shotgun (WGS) entry which is preliminary data.</text>
</comment>
<name>A0AAV7KJ38_9METZ</name>
<keyword evidence="1 2" id="KW-0344">Guanine-nucleotide releasing factor</keyword>
<dbReference type="InterPro" id="IPR036964">
    <property type="entry name" value="RASGEF_cat_dom_sf"/>
</dbReference>
<dbReference type="InterPro" id="IPR001895">
    <property type="entry name" value="RASGEF_cat_dom"/>
</dbReference>
<dbReference type="GO" id="GO:0005886">
    <property type="term" value="C:plasma membrane"/>
    <property type="evidence" value="ECO:0007669"/>
    <property type="project" value="TreeGrafter"/>
</dbReference>
<feature type="region of interest" description="Disordered" evidence="3">
    <location>
        <begin position="27"/>
        <end position="52"/>
    </location>
</feature>
<dbReference type="AlphaFoldDB" id="A0AAV7KJ38"/>
<evidence type="ECO:0000256" key="3">
    <source>
        <dbReference type="SAM" id="MobiDB-lite"/>
    </source>
</evidence>
<dbReference type="SMART" id="SM00147">
    <property type="entry name" value="RasGEF"/>
    <property type="match status" value="1"/>
</dbReference>
<feature type="compositionally biased region" description="Basic and acidic residues" evidence="3">
    <location>
        <begin position="43"/>
        <end position="52"/>
    </location>
</feature>
<dbReference type="Gene3D" id="1.10.840.10">
    <property type="entry name" value="Ras guanine-nucleotide exchange factors catalytic domain"/>
    <property type="match status" value="1"/>
</dbReference>
<sequence>MDSVFLNQNEVTEISNVLQQCADELNNSPTVEKNPLYTSSEQSPRDKKPSSLIVHEESPINRMAVDNAPTKAKKHSKTPQYLSTEEIESNSSSIASASILPSAEESSDNNSTSFDELVALATGVTPTTLSFMHNSEGTYATPILHQVSSRTSQNGISRKKPRVQSGNGSLDPSPSGMKRISNKLSPRRKARCLSPKISVGRIRKYRNKEVDLTTERDIIDWLSQTRTFDPSEQQTAAKNEIEVFGGVGLGRQVFCNCPPDPEFSSNLKLNHICLEDLLQSPRELARQITLLDFDLLSRITPEDCLNYVIPEQKRGPREGFNEKDAMKLFVDKGNLGKLAFRFGQLSSWVASSVLLFDVLEDRTEALRLFIKTAMECYQLKNYHAVQAIVIGALQSPPIKHLEKTWERIPAPYKDFIDEISELFEAKNNYTKYRQCIQTTEVPAVPFFLLYMKDLTYIVNANPDYLKSGLINFDKRRLIYARLEEIQYFQSHKYQLKRVPEIRRYLFNARFIAQEKLVHVAHELESRDGRSAGSQGSLYSEGSSSREVASFYGTISRNITRRGFFNIKKSNK</sequence>
<evidence type="ECO:0000259" key="4">
    <source>
        <dbReference type="PROSITE" id="PS50009"/>
    </source>
</evidence>
<keyword evidence="6" id="KW-1185">Reference proteome</keyword>
<gene>
    <name evidence="5" type="ORF">LOD99_13587</name>
</gene>
<dbReference type="SUPFAM" id="SSF48366">
    <property type="entry name" value="Ras GEF"/>
    <property type="match status" value="1"/>
</dbReference>
<dbReference type="GO" id="GO:0005085">
    <property type="term" value="F:guanyl-nucleotide exchange factor activity"/>
    <property type="evidence" value="ECO:0007669"/>
    <property type="project" value="UniProtKB-KW"/>
</dbReference>
<dbReference type="PANTHER" id="PTHR23113">
    <property type="entry name" value="GUANINE NUCLEOTIDE EXCHANGE FACTOR"/>
    <property type="match status" value="1"/>
</dbReference>